<dbReference type="EMBL" id="JAENBP010000007">
    <property type="protein sequence ID" value="MBJ8350180.1"/>
    <property type="molecule type" value="Genomic_DNA"/>
</dbReference>
<evidence type="ECO:0000313" key="3">
    <source>
        <dbReference type="EMBL" id="MBJ8350180.1"/>
    </source>
</evidence>
<evidence type="ECO:0000313" key="4">
    <source>
        <dbReference type="Proteomes" id="UP000644875"/>
    </source>
</evidence>
<gene>
    <name evidence="3" type="ORF">JHK64_05985</name>
</gene>
<dbReference type="AlphaFoldDB" id="A0A934PB85"/>
<reference evidence="3 4" key="1">
    <citation type="journal article" date="2021" name="Int. J. Syst. Evol. Microbiol.">
        <title>Streptococcus vicugnae sp. nov., isolated from faeces of alpacas (Vicugna pacos) and cattle (Bos taurus), Streptococcus zalophi sp. nov., and Streptococcus pacificus sp. nov., isolated from respiratory tract of California sea lions (Zalophus californianus).</title>
        <authorList>
            <person name="Volokhov D.V."/>
            <person name="Zagorodnyaya T.A."/>
            <person name="Shen Z."/>
            <person name="Blom J."/>
            <person name="Furtak V.A."/>
            <person name="Eisenberg T."/>
            <person name="Fan P."/>
            <person name="Jeong K.C."/>
            <person name="Gao Y."/>
            <person name="Zhang S."/>
            <person name="Amselle M."/>
        </authorList>
    </citation>
    <scope>NUCLEOTIDE SEQUENCE [LARGE SCALE GENOMIC DNA]</scope>
    <source>
        <strain evidence="4">CSL7508-lung</strain>
    </source>
</reference>
<dbReference type="Proteomes" id="UP000644875">
    <property type="component" value="Unassembled WGS sequence"/>
</dbReference>
<dbReference type="RefSeq" id="WP_199568096.1">
    <property type="nucleotide sequence ID" value="NZ_JAENBP010000007.1"/>
</dbReference>
<feature type="domain" description="TcaA 4th" evidence="2">
    <location>
        <begin position="201"/>
        <end position="268"/>
    </location>
</feature>
<keyword evidence="1" id="KW-1133">Transmembrane helix</keyword>
<accession>A0A934PB85</accession>
<evidence type="ECO:0000259" key="2">
    <source>
        <dbReference type="Pfam" id="PF22820"/>
    </source>
</evidence>
<keyword evidence="4" id="KW-1185">Reference proteome</keyword>
<keyword evidence="1" id="KW-0812">Transmembrane</keyword>
<proteinExistence type="predicted"/>
<dbReference type="Pfam" id="PF22820">
    <property type="entry name" value="TcaA_3rd_4th"/>
    <property type="match status" value="1"/>
</dbReference>
<comment type="caution">
    <text evidence="3">The sequence shown here is derived from an EMBL/GenBank/DDBJ whole genome shotgun (WGS) entry which is preliminary data.</text>
</comment>
<sequence>METLRTFLKKKKVKISLLIASILIFILGVAGFSYYSKDASIDRYITARGKDGDVFENIKPYIVWADDNTIISMNDAKYTTFTKLENQEEKDALKKELQEADASANLYVKSVGSKFGIFPDYKIAVKPMSLTIKTNVNKMDILLNDKKVVQSNSDDYSVTLDKLPVADYKASISGFYKGKKVDISKSYDGVENTIDLSVRFKTFKVKSNITAGELYFSDRRIGSLKDGEFDVSEYPTSDSVDVYVKKQFPDGDLISNKVAMSDIADNAVVELNSDKALDVEKAGQVLVESFNKLLVYYSSGQDAADIATVFENGANNDYYKLLKDSIKAKTQTDPRRASSLSIPEIVINSVTQVGVDSYALNYSTTYDYYYDVSTDSKNGTTGHLYQSLIGEAVIKVTKDGMIFAKGGHIPLALVSENNQVKRPGIFPKQLIGIWQVKDKDYTATLTFAEDGTVSKKTVFNDKIKKDEIGTAKVEELIETGENTYRFKYASGADVTTFTILPGLGGVNIVYDYGIIIKENEINLVLWSGSRDQEIDYSQGYISPKMTKIN</sequence>
<dbReference type="InterPro" id="IPR054530">
    <property type="entry name" value="TcaA_4th"/>
</dbReference>
<name>A0A934PB85_9STRE</name>
<organism evidence="3 4">
    <name type="scientific">Streptococcus zalophi</name>
    <dbReference type="NCBI Taxonomy" id="640031"/>
    <lineage>
        <taxon>Bacteria</taxon>
        <taxon>Bacillati</taxon>
        <taxon>Bacillota</taxon>
        <taxon>Bacilli</taxon>
        <taxon>Lactobacillales</taxon>
        <taxon>Streptococcaceae</taxon>
        <taxon>Streptococcus</taxon>
    </lineage>
</organism>
<keyword evidence="1" id="KW-0472">Membrane</keyword>
<protein>
    <recommendedName>
        <fullName evidence="2">TcaA 4th domain-containing protein</fullName>
    </recommendedName>
</protein>
<feature type="transmembrane region" description="Helical" evidence="1">
    <location>
        <begin position="15"/>
        <end position="35"/>
    </location>
</feature>
<evidence type="ECO:0000256" key="1">
    <source>
        <dbReference type="SAM" id="Phobius"/>
    </source>
</evidence>